<proteinExistence type="predicted"/>
<organism evidence="2 3">
    <name type="scientific">Drechslerella dactyloides</name>
    <name type="common">Nematode-trapping fungus</name>
    <name type="synonym">Arthrobotrys dactyloides</name>
    <dbReference type="NCBI Taxonomy" id="74499"/>
    <lineage>
        <taxon>Eukaryota</taxon>
        <taxon>Fungi</taxon>
        <taxon>Dikarya</taxon>
        <taxon>Ascomycota</taxon>
        <taxon>Pezizomycotina</taxon>
        <taxon>Orbiliomycetes</taxon>
        <taxon>Orbiliales</taxon>
        <taxon>Orbiliaceae</taxon>
        <taxon>Drechslerella</taxon>
    </lineage>
</organism>
<dbReference type="EMBL" id="JAQGDS010000017">
    <property type="protein sequence ID" value="KAJ6255924.1"/>
    <property type="molecule type" value="Genomic_DNA"/>
</dbReference>
<comment type="caution">
    <text evidence="2">The sequence shown here is derived from an EMBL/GenBank/DDBJ whole genome shotgun (WGS) entry which is preliminary data.</text>
</comment>
<dbReference type="SUPFAM" id="SSF81383">
    <property type="entry name" value="F-box domain"/>
    <property type="match status" value="1"/>
</dbReference>
<sequence length="292" mass="33024">MQLSAQDSVPTELWLEIFSQLPYFELHESVKLVSRSFHSLVHAAKPRIHGLTPRQWTQILTYDCLSYTDFLHFSAACRDFRQLVQTTQSDVILKQTFRLPYEKRRSKFRKGGGQLALHPVFERISISTTTGRMSLGSSPTKLTTTALDDLPVMSENATVPAVTTFEFTPQTGRSLTVCTPISESGVAEAVTVRDIVHAIQASIDNETRRVNTKDTEGAIYGMFERAIMYLPLLHRYRRTDVHAADVLNGYATFAGMRMYYRRNIIRGVGGGLGHVWVWGQYWEVEAEAEVDA</sequence>
<dbReference type="CDD" id="cd09917">
    <property type="entry name" value="F-box_SF"/>
    <property type="match status" value="1"/>
</dbReference>
<dbReference type="AlphaFoldDB" id="A0AAD6NF74"/>
<protein>
    <recommendedName>
        <fullName evidence="1">F-box domain-containing protein</fullName>
    </recommendedName>
</protein>
<accession>A0AAD6NF74</accession>
<evidence type="ECO:0000313" key="2">
    <source>
        <dbReference type="EMBL" id="KAJ6255924.1"/>
    </source>
</evidence>
<dbReference type="InterPro" id="IPR001810">
    <property type="entry name" value="F-box_dom"/>
</dbReference>
<dbReference type="Proteomes" id="UP001221413">
    <property type="component" value="Unassembled WGS sequence"/>
</dbReference>
<feature type="domain" description="F-box" evidence="1">
    <location>
        <begin position="3"/>
        <end position="59"/>
    </location>
</feature>
<gene>
    <name evidence="2" type="ORF">Dda_9383</name>
</gene>
<reference evidence="2" key="1">
    <citation type="submission" date="2023-01" db="EMBL/GenBank/DDBJ databases">
        <title>The chitinases involved in constricting ring structure development in the nematode-trapping fungus Drechslerella dactyloides.</title>
        <authorList>
            <person name="Wang R."/>
            <person name="Zhang L."/>
            <person name="Tang P."/>
            <person name="Li S."/>
            <person name="Liang L."/>
        </authorList>
    </citation>
    <scope>NUCLEOTIDE SEQUENCE</scope>
    <source>
        <strain evidence="2">YMF1.00031</strain>
    </source>
</reference>
<dbReference type="PROSITE" id="PS50181">
    <property type="entry name" value="FBOX"/>
    <property type="match status" value="1"/>
</dbReference>
<keyword evidence="3" id="KW-1185">Reference proteome</keyword>
<evidence type="ECO:0000259" key="1">
    <source>
        <dbReference type="PROSITE" id="PS50181"/>
    </source>
</evidence>
<name>A0AAD6NF74_DREDA</name>
<evidence type="ECO:0000313" key="3">
    <source>
        <dbReference type="Proteomes" id="UP001221413"/>
    </source>
</evidence>
<dbReference type="InterPro" id="IPR036047">
    <property type="entry name" value="F-box-like_dom_sf"/>
</dbReference>
<dbReference type="Pfam" id="PF00646">
    <property type="entry name" value="F-box"/>
    <property type="match status" value="1"/>
</dbReference>